<dbReference type="Proteomes" id="UP000247612">
    <property type="component" value="Unassembled WGS sequence"/>
</dbReference>
<dbReference type="AlphaFoldDB" id="A0A318KVI7"/>
<name>A0A318KVI7_9FIRM</name>
<dbReference type="EMBL" id="QJKH01000005">
    <property type="protein sequence ID" value="PXX79676.1"/>
    <property type="molecule type" value="Genomic_DNA"/>
</dbReference>
<proteinExistence type="predicted"/>
<evidence type="ECO:0000313" key="1">
    <source>
        <dbReference type="EMBL" id="PXX79676.1"/>
    </source>
</evidence>
<sequence>MKKLCLCILLVIGGCKAEPKLEEPAITYDYDHSTPDEIFDFYQTLALSEVVADVMNSDGIVEYRLNDSEHLNMVMTTLQGMDTGYFYQRPEDSLYIIYQLTDKNGETYIMESYIDVSDDDAVYYSVNEYNLAFKVEEDTLYNYVIENADEIIDTGYKLTSMEEWHGRRGLIDGPIEEGLVKYADADHWLSEAELLKNTQQYDETYTDAEFLENDYFAVAEKNGIVCCLRFKSNSLGNTQLLPQMYRKKDRHQSLRGLEVLSFMLYHMDEAELVEVNKNEMTSKVIKEANSNYVKTSPITVDQFIEVHDDRAYHLALDAEHAAAKLFNEVMFFKFNWTDVHRDYQLRENNQLISLVFPFVGSRPKQFIFVKETGLTLSDNDINAEAFSGDPNQTIRQYMAQKNIGVCSGVYEEMMDEGDCYVEIEWSIDSYIQPEYRVTTTHYTINDQGQLVLPILIKNQGVFDRYDEFVVDY</sequence>
<reference evidence="1 2" key="1">
    <citation type="submission" date="2018-05" db="EMBL/GenBank/DDBJ databases">
        <title>Genomic Encyclopedia of Type Strains, Phase IV (KMG-IV): sequencing the most valuable type-strain genomes for metagenomic binning, comparative biology and taxonomic classification.</title>
        <authorList>
            <person name="Goeker M."/>
        </authorList>
    </citation>
    <scope>NUCLEOTIDE SEQUENCE [LARGE SCALE GENOMIC DNA]</scope>
    <source>
        <strain evidence="1 2">JC118</strain>
    </source>
</reference>
<gene>
    <name evidence="1" type="ORF">DES51_105150</name>
</gene>
<dbReference type="PROSITE" id="PS51257">
    <property type="entry name" value="PROKAR_LIPOPROTEIN"/>
    <property type="match status" value="1"/>
</dbReference>
<dbReference type="OrthoDB" id="10018309at2"/>
<protein>
    <submittedName>
        <fullName evidence="1">Uncharacterized protein</fullName>
    </submittedName>
</protein>
<keyword evidence="2" id="KW-1185">Reference proteome</keyword>
<accession>A0A318KVI7</accession>
<evidence type="ECO:0000313" key="2">
    <source>
        <dbReference type="Proteomes" id="UP000247612"/>
    </source>
</evidence>
<dbReference type="STRING" id="1034346.GCA_000313565_00742"/>
<dbReference type="RefSeq" id="WP_022937052.1">
    <property type="nucleotide sequence ID" value="NZ_CABKRQ010000002.1"/>
</dbReference>
<comment type="caution">
    <text evidence="1">The sequence shown here is derived from an EMBL/GenBank/DDBJ whole genome shotgun (WGS) entry which is preliminary data.</text>
</comment>
<organism evidence="1 2">
    <name type="scientific">Dielma fastidiosa</name>
    <dbReference type="NCBI Taxonomy" id="1034346"/>
    <lineage>
        <taxon>Bacteria</taxon>
        <taxon>Bacillati</taxon>
        <taxon>Bacillota</taxon>
        <taxon>Erysipelotrichia</taxon>
        <taxon>Erysipelotrichales</taxon>
        <taxon>Erysipelotrichaceae</taxon>
        <taxon>Dielma</taxon>
    </lineage>
</organism>